<reference evidence="1" key="1">
    <citation type="journal article" date="2021" name="Proc. Natl. Acad. Sci. U.S.A.">
        <title>A Catalog of Tens of Thousands of Viruses from Human Metagenomes Reveals Hidden Associations with Chronic Diseases.</title>
        <authorList>
            <person name="Tisza M.J."/>
            <person name="Buck C.B."/>
        </authorList>
    </citation>
    <scope>NUCLEOTIDE SEQUENCE</scope>
    <source>
        <strain evidence="1">CtQcs9</strain>
    </source>
</reference>
<accession>A0A8S5R9W7</accession>
<evidence type="ECO:0000313" key="1">
    <source>
        <dbReference type="EMBL" id="DAE28168.1"/>
    </source>
</evidence>
<organism evidence="1">
    <name type="scientific">virus sp. ctQcs9</name>
    <dbReference type="NCBI Taxonomy" id="2825816"/>
    <lineage>
        <taxon>Viruses</taxon>
    </lineage>
</organism>
<name>A0A8S5R9W7_9VIRU</name>
<dbReference type="EMBL" id="BK059082">
    <property type="protein sequence ID" value="DAE28168.1"/>
    <property type="molecule type" value="Genomic_DNA"/>
</dbReference>
<proteinExistence type="predicted"/>
<sequence>MYKYSQSASLNIIVKVETDKADLMDILLDEHKEDKETVYFDVTRDGYYILTHFVLPNESWFNEQTTSPNSLLENYS</sequence>
<protein>
    <submittedName>
        <fullName evidence="1">Uncharacterized protein</fullName>
    </submittedName>
</protein>